<evidence type="ECO:0000313" key="1">
    <source>
        <dbReference type="EMBL" id="KAA1184685.1"/>
    </source>
</evidence>
<reference evidence="1 2" key="1">
    <citation type="submission" date="2019-07" db="EMBL/GenBank/DDBJ databases">
        <title>The Draft Genome Sequence of Rhizobium tropici SARCC-755 Associated with Superior Nodulation on Pigeonpea (Cajanus cajan (L.) Millsp.).</title>
        <authorList>
            <person name="Bopape F.L."/>
            <person name="Hassen A.I."/>
            <person name="Swanevelder Z.H."/>
            <person name="Gwata E.T."/>
        </authorList>
    </citation>
    <scope>NUCLEOTIDE SEQUENCE [LARGE SCALE GENOMIC DNA]</scope>
    <source>
        <strain evidence="1 2">SARCC-755</strain>
    </source>
</reference>
<name>A0A5B0WEF8_RHITR</name>
<protein>
    <submittedName>
        <fullName evidence="1">Uncharacterized protein</fullName>
    </submittedName>
</protein>
<sequence>MAVLHHAFRCAVTPGFERTVLDLLAAWESADRERLSTMAVSRYAELAQREDINSAFYLGPDGAASSWLQPGFISPGLAALVTLAKDFVPVPTLSASDDTNHHRLATHLPALGWSADEIDFLIHGQPIETMLQPYASSTDQLKEGKFRHTGGWTPPGMTRKLRESIDRLILAPPSQADEAVWAWNLLNESKALDDARAMLAPLNDDDWLILSITH</sequence>
<proteinExistence type="predicted"/>
<gene>
    <name evidence="1" type="ORF">FP026_04745</name>
</gene>
<dbReference type="AlphaFoldDB" id="A0A5B0WEF8"/>
<dbReference type="RefSeq" id="WP_149633467.1">
    <property type="nucleotide sequence ID" value="NZ_VNIP01000003.1"/>
</dbReference>
<accession>A0A5B0WEF8</accession>
<organism evidence="1 2">
    <name type="scientific">Rhizobium tropici</name>
    <dbReference type="NCBI Taxonomy" id="398"/>
    <lineage>
        <taxon>Bacteria</taxon>
        <taxon>Pseudomonadati</taxon>
        <taxon>Pseudomonadota</taxon>
        <taxon>Alphaproteobacteria</taxon>
        <taxon>Hyphomicrobiales</taxon>
        <taxon>Rhizobiaceae</taxon>
        <taxon>Rhizobium/Agrobacterium group</taxon>
        <taxon>Rhizobium</taxon>
    </lineage>
</organism>
<dbReference type="EMBL" id="VNIP01000003">
    <property type="protein sequence ID" value="KAA1184685.1"/>
    <property type="molecule type" value="Genomic_DNA"/>
</dbReference>
<evidence type="ECO:0000313" key="2">
    <source>
        <dbReference type="Proteomes" id="UP000323608"/>
    </source>
</evidence>
<dbReference type="Proteomes" id="UP000323608">
    <property type="component" value="Unassembled WGS sequence"/>
</dbReference>
<comment type="caution">
    <text evidence="1">The sequence shown here is derived from an EMBL/GenBank/DDBJ whole genome shotgun (WGS) entry which is preliminary data.</text>
</comment>
<dbReference type="OrthoDB" id="8364365at2"/>